<evidence type="ECO:0000313" key="1">
    <source>
        <dbReference type="EMBL" id="BAU55917.1"/>
    </source>
</evidence>
<organism evidence="1 2">
    <name type="scientific">Mucilaginibacter gotjawali</name>
    <dbReference type="NCBI Taxonomy" id="1550579"/>
    <lineage>
        <taxon>Bacteria</taxon>
        <taxon>Pseudomonadati</taxon>
        <taxon>Bacteroidota</taxon>
        <taxon>Sphingobacteriia</taxon>
        <taxon>Sphingobacteriales</taxon>
        <taxon>Sphingobacteriaceae</taxon>
        <taxon>Mucilaginibacter</taxon>
    </lineage>
</organism>
<accession>A0A110B4E5</accession>
<dbReference type="OrthoDB" id="796768at2"/>
<reference evidence="1 2" key="1">
    <citation type="submission" date="2015-12" db="EMBL/GenBank/DDBJ databases">
        <title>Genome sequence of Mucilaginibacter gotjawali.</title>
        <authorList>
            <person name="Lee J.S."/>
            <person name="Lee K.C."/>
            <person name="Kim K.K."/>
            <person name="Lee B.W."/>
        </authorList>
    </citation>
    <scope>NUCLEOTIDE SEQUENCE [LARGE SCALE GENOMIC DNA]</scope>
    <source>
        <strain evidence="1 2">SA3-7</strain>
    </source>
</reference>
<dbReference type="KEGG" id="mgot:MgSA37_04109"/>
<sequence length="224" mass="26501">MRRNFLILFSLSLFSCHQTIGIKAQRLADTLAVLKRNSEFRPLNEDDAYDFMNKYYLPRLGSLETGRKIFIHPLTGVNFKDLYIEDSIKLQKGYSADSTRKFTTETRPPRPPLLKLDDNFKWNNKKLLKAVVINDYIKTSGKDNSYDNTDSIKAWHHKYGYGYMCVSYPQYNAYSKRLVIREWIENDDWCGTGRESKFWFTRTPAGWKTDSYQWNHSQYKTIKP</sequence>
<dbReference type="PROSITE" id="PS51257">
    <property type="entry name" value="PROKAR_LIPOPROTEIN"/>
    <property type="match status" value="1"/>
</dbReference>
<dbReference type="EMBL" id="AP017313">
    <property type="protein sequence ID" value="BAU55917.1"/>
    <property type="molecule type" value="Genomic_DNA"/>
</dbReference>
<protein>
    <submittedName>
        <fullName evidence="1">Uncharacterized protein</fullName>
    </submittedName>
</protein>
<dbReference type="AlphaFoldDB" id="A0A110B4E5"/>
<dbReference type="Proteomes" id="UP000218263">
    <property type="component" value="Chromosome"/>
</dbReference>
<proteinExistence type="predicted"/>
<gene>
    <name evidence="1" type="ORF">MgSA37_04109</name>
</gene>
<evidence type="ECO:0000313" key="2">
    <source>
        <dbReference type="Proteomes" id="UP000218263"/>
    </source>
</evidence>
<name>A0A110B4E5_9SPHI</name>
<keyword evidence="2" id="KW-1185">Reference proteome</keyword>
<dbReference type="RefSeq" id="WP_096354420.1">
    <property type="nucleotide sequence ID" value="NZ_AP017313.1"/>
</dbReference>